<evidence type="ECO:0000313" key="13">
    <source>
        <dbReference type="EMBL" id="KAK8933245.1"/>
    </source>
</evidence>
<dbReference type="CDD" id="cd04163">
    <property type="entry name" value="Era"/>
    <property type="match status" value="1"/>
</dbReference>
<dbReference type="Pfam" id="PF07650">
    <property type="entry name" value="KH_2"/>
    <property type="match status" value="1"/>
</dbReference>
<dbReference type="SUPFAM" id="SSF54814">
    <property type="entry name" value="Prokaryotic type KH domain (KH-domain type II)"/>
    <property type="match status" value="1"/>
</dbReference>
<dbReference type="InterPro" id="IPR004044">
    <property type="entry name" value="KH_dom_type_2"/>
</dbReference>
<sequence length="435" mass="49031">MELGLATLSSSTSLTGTALSLSPYSPTRFLARETICSHPSPRNQFQAAAASRSRAKLPSFEGRHRKTLSETRRPIENEEDEEEAEWSVDEQGERLSSDSSASFLSLNSKPDRSLALLDDYELEELHSDHFTSPSHRSGYVAVLGKPNVGKSTLSNQMIGQKLSIVTDKPQTTRHRILGICSDTDYQMILYDTPGVIEKKMHKLDSLMMKNVRTAAINADCILLVVDACKVPKKLDEVLEEGVGAPKDKVPILCVLNKKDLLKPGEVAQRIEWYEKFTEADEVIPVSAKYGHGVDDVKDWILSKLPLGPAYYPKDITSEHPERFFVAEIVREKIFMQYRNEVPYACQVNVVNYISRPTAKDFIQVEVLVEKNSQKVILIGKDGRALKILATASRLDIEDFLQKKVYLEVEVKVKENWRQDEGLLKNYGYDGQIRVI</sequence>
<dbReference type="Gene3D" id="3.40.50.300">
    <property type="entry name" value="P-loop containing nucleotide triphosphate hydrolases"/>
    <property type="match status" value="1"/>
</dbReference>
<evidence type="ECO:0000256" key="4">
    <source>
        <dbReference type="ARBA" id="ARBA00022884"/>
    </source>
</evidence>
<dbReference type="InterPro" id="IPR005225">
    <property type="entry name" value="Small_GTP-bd"/>
</dbReference>
<evidence type="ECO:0000256" key="3">
    <source>
        <dbReference type="ARBA" id="ARBA00022741"/>
    </source>
</evidence>
<feature type="compositionally biased region" description="Basic and acidic residues" evidence="10">
    <location>
        <begin position="67"/>
        <end position="76"/>
    </location>
</feature>
<comment type="caution">
    <text evidence="13">The sequence shown here is derived from an EMBL/GenBank/DDBJ whole genome shotgun (WGS) entry which is preliminary data.</text>
</comment>
<dbReference type="GO" id="GO:0042644">
    <property type="term" value="C:chloroplast nucleoid"/>
    <property type="evidence" value="ECO:0007669"/>
    <property type="project" value="UniProtKB-SubCell"/>
</dbReference>
<keyword evidence="5 8" id="KW-0342">GTP-binding</keyword>
<reference evidence="13 14" key="1">
    <citation type="journal article" date="2022" name="Nat. Plants">
        <title>Genomes of leafy and leafless Platanthera orchids illuminate the evolution of mycoheterotrophy.</title>
        <authorList>
            <person name="Li M.H."/>
            <person name="Liu K.W."/>
            <person name="Li Z."/>
            <person name="Lu H.C."/>
            <person name="Ye Q.L."/>
            <person name="Zhang D."/>
            <person name="Wang J.Y."/>
            <person name="Li Y.F."/>
            <person name="Zhong Z.M."/>
            <person name="Liu X."/>
            <person name="Yu X."/>
            <person name="Liu D.K."/>
            <person name="Tu X.D."/>
            <person name="Liu B."/>
            <person name="Hao Y."/>
            <person name="Liao X.Y."/>
            <person name="Jiang Y.T."/>
            <person name="Sun W.H."/>
            <person name="Chen J."/>
            <person name="Chen Y.Q."/>
            <person name="Ai Y."/>
            <person name="Zhai J.W."/>
            <person name="Wu S.S."/>
            <person name="Zhou Z."/>
            <person name="Hsiao Y.Y."/>
            <person name="Wu W.L."/>
            <person name="Chen Y.Y."/>
            <person name="Lin Y.F."/>
            <person name="Hsu J.L."/>
            <person name="Li C.Y."/>
            <person name="Wang Z.W."/>
            <person name="Zhao X."/>
            <person name="Zhong W.Y."/>
            <person name="Ma X.K."/>
            <person name="Ma L."/>
            <person name="Huang J."/>
            <person name="Chen G.Z."/>
            <person name="Huang M.Z."/>
            <person name="Huang L."/>
            <person name="Peng D.H."/>
            <person name="Luo Y.B."/>
            <person name="Zou S.Q."/>
            <person name="Chen S.P."/>
            <person name="Lan S."/>
            <person name="Tsai W.C."/>
            <person name="Van de Peer Y."/>
            <person name="Liu Z.J."/>
        </authorList>
    </citation>
    <scope>NUCLEOTIDE SEQUENCE [LARGE SCALE GENOMIC DNA]</scope>
    <source>
        <strain evidence="13">Lor287</strain>
    </source>
</reference>
<evidence type="ECO:0000256" key="1">
    <source>
        <dbReference type="ARBA" id="ARBA00004595"/>
    </source>
</evidence>
<dbReference type="NCBIfam" id="NF000908">
    <property type="entry name" value="PRK00089.1"/>
    <property type="match status" value="1"/>
</dbReference>
<dbReference type="PROSITE" id="PS50823">
    <property type="entry name" value="KH_TYPE_2"/>
    <property type="match status" value="1"/>
</dbReference>
<protein>
    <submittedName>
        <fullName evidence="13">tRNA modification GTPase mnmE</fullName>
    </submittedName>
</protein>
<name>A0AAP0B8P1_9ASPA</name>
<organism evidence="13 14">
    <name type="scientific">Platanthera zijinensis</name>
    <dbReference type="NCBI Taxonomy" id="2320716"/>
    <lineage>
        <taxon>Eukaryota</taxon>
        <taxon>Viridiplantae</taxon>
        <taxon>Streptophyta</taxon>
        <taxon>Embryophyta</taxon>
        <taxon>Tracheophyta</taxon>
        <taxon>Spermatophyta</taxon>
        <taxon>Magnoliopsida</taxon>
        <taxon>Liliopsida</taxon>
        <taxon>Asparagales</taxon>
        <taxon>Orchidaceae</taxon>
        <taxon>Orchidoideae</taxon>
        <taxon>Orchideae</taxon>
        <taxon>Orchidinae</taxon>
        <taxon>Platanthera</taxon>
    </lineage>
</organism>
<evidence type="ECO:0000256" key="8">
    <source>
        <dbReference type="PROSITE-ProRule" id="PRU01050"/>
    </source>
</evidence>
<feature type="region of interest" description="Disordered" evidence="10">
    <location>
        <begin position="40"/>
        <end position="104"/>
    </location>
</feature>
<dbReference type="CDD" id="cd22534">
    <property type="entry name" value="KH-II_Era"/>
    <property type="match status" value="1"/>
</dbReference>
<accession>A0AAP0B8P1</accession>
<comment type="function">
    <text evidence="6">Nuclear genome-encoded probable GTPase involved in ribosome biogenesis in chloroplasts. Plays a role in 16S rRNA maturation in plastids and may contribute to the assembly of the small (30S) ribosomal subunit.</text>
</comment>
<dbReference type="InterPro" id="IPR015946">
    <property type="entry name" value="KH_dom-like_a/b"/>
</dbReference>
<feature type="region of interest" description="G2" evidence="8">
    <location>
        <begin position="170"/>
        <end position="174"/>
    </location>
</feature>
<evidence type="ECO:0000256" key="5">
    <source>
        <dbReference type="ARBA" id="ARBA00023134"/>
    </source>
</evidence>
<feature type="region of interest" description="G5" evidence="8">
    <location>
        <begin position="285"/>
        <end position="287"/>
    </location>
</feature>
<evidence type="ECO:0000256" key="6">
    <source>
        <dbReference type="ARBA" id="ARBA00057494"/>
    </source>
</evidence>
<feature type="domain" description="KH type-2" evidence="11">
    <location>
        <begin position="337"/>
        <end position="414"/>
    </location>
</feature>
<feature type="region of interest" description="G4" evidence="8">
    <location>
        <begin position="256"/>
        <end position="259"/>
    </location>
</feature>
<dbReference type="NCBIfam" id="TIGR00436">
    <property type="entry name" value="era"/>
    <property type="match status" value="1"/>
</dbReference>
<feature type="domain" description="Era-type G" evidence="12">
    <location>
        <begin position="136"/>
        <end position="306"/>
    </location>
</feature>
<dbReference type="GO" id="GO:0005525">
    <property type="term" value="F:GTP binding"/>
    <property type="evidence" value="ECO:0007669"/>
    <property type="project" value="UniProtKB-UniRule"/>
</dbReference>
<evidence type="ECO:0000259" key="12">
    <source>
        <dbReference type="PROSITE" id="PS51713"/>
    </source>
</evidence>
<evidence type="ECO:0000313" key="14">
    <source>
        <dbReference type="Proteomes" id="UP001418222"/>
    </source>
</evidence>
<evidence type="ECO:0000256" key="9">
    <source>
        <dbReference type="RuleBase" id="RU003761"/>
    </source>
</evidence>
<evidence type="ECO:0000259" key="11">
    <source>
        <dbReference type="PROSITE" id="PS50823"/>
    </source>
</evidence>
<proteinExistence type="inferred from homology"/>
<keyword evidence="14" id="KW-1185">Reference proteome</keyword>
<comment type="similarity">
    <text evidence="2 8 9">Belongs to the TRAFAC class TrmE-Era-EngA-EngB-Septin-like GTPase superfamily. Era GTPase family.</text>
</comment>
<dbReference type="InterPro" id="IPR009019">
    <property type="entry name" value="KH_sf_prok-type"/>
</dbReference>
<dbReference type="InterPro" id="IPR027417">
    <property type="entry name" value="P-loop_NTPase"/>
</dbReference>
<feature type="region of interest" description="G1" evidence="8">
    <location>
        <begin position="144"/>
        <end position="151"/>
    </location>
</feature>
<dbReference type="FunFam" id="3.40.50.300:FF:000094">
    <property type="entry name" value="GTPase Era"/>
    <property type="match status" value="1"/>
</dbReference>
<evidence type="ECO:0000256" key="7">
    <source>
        <dbReference type="PROSITE-ProRule" id="PRU00118"/>
    </source>
</evidence>
<dbReference type="InterPro" id="IPR006073">
    <property type="entry name" value="GTP-bd"/>
</dbReference>
<dbReference type="InterPro" id="IPR030388">
    <property type="entry name" value="G_ERA_dom"/>
</dbReference>
<feature type="region of interest" description="G3" evidence="8">
    <location>
        <begin position="191"/>
        <end position="194"/>
    </location>
</feature>
<keyword evidence="4 7" id="KW-0694">RNA-binding</keyword>
<feature type="compositionally biased region" description="Acidic residues" evidence="10">
    <location>
        <begin position="77"/>
        <end position="90"/>
    </location>
</feature>
<dbReference type="EMBL" id="JBBWWQ010000013">
    <property type="protein sequence ID" value="KAK8933245.1"/>
    <property type="molecule type" value="Genomic_DNA"/>
</dbReference>
<dbReference type="Pfam" id="PF01926">
    <property type="entry name" value="MMR_HSR1"/>
    <property type="match status" value="1"/>
</dbReference>
<dbReference type="SUPFAM" id="SSF52540">
    <property type="entry name" value="P-loop containing nucleoside triphosphate hydrolases"/>
    <property type="match status" value="1"/>
</dbReference>
<dbReference type="GO" id="GO:0043024">
    <property type="term" value="F:ribosomal small subunit binding"/>
    <property type="evidence" value="ECO:0007669"/>
    <property type="project" value="TreeGrafter"/>
</dbReference>
<dbReference type="FunFam" id="3.30.300.20:FF:000003">
    <property type="entry name" value="GTPase Era"/>
    <property type="match status" value="1"/>
</dbReference>
<dbReference type="Proteomes" id="UP001418222">
    <property type="component" value="Unassembled WGS sequence"/>
</dbReference>
<dbReference type="GO" id="GO:0019843">
    <property type="term" value="F:rRNA binding"/>
    <property type="evidence" value="ECO:0007669"/>
    <property type="project" value="TreeGrafter"/>
</dbReference>
<dbReference type="Gene3D" id="3.30.300.20">
    <property type="match status" value="1"/>
</dbReference>
<dbReference type="GO" id="GO:0000028">
    <property type="term" value="P:ribosomal small subunit assembly"/>
    <property type="evidence" value="ECO:0007669"/>
    <property type="project" value="TreeGrafter"/>
</dbReference>
<dbReference type="InterPro" id="IPR005662">
    <property type="entry name" value="GTPase_Era-like"/>
</dbReference>
<dbReference type="PANTHER" id="PTHR42698">
    <property type="entry name" value="GTPASE ERA"/>
    <property type="match status" value="1"/>
</dbReference>
<dbReference type="PANTHER" id="PTHR42698:SF2">
    <property type="entry name" value="GTPASE ERA-LIKE, CHLOROPLASTIC"/>
    <property type="match status" value="1"/>
</dbReference>
<comment type="subcellular location">
    <subcellularLocation>
        <location evidence="1">Plastid</location>
        <location evidence="1">Chloroplast stroma</location>
        <location evidence="1">Chloroplast nucleoid</location>
    </subcellularLocation>
</comment>
<gene>
    <name evidence="13" type="primary">mnmE</name>
    <name evidence="13" type="ORF">KSP39_PZI015537</name>
</gene>
<dbReference type="PROSITE" id="PS51713">
    <property type="entry name" value="G_ERA"/>
    <property type="match status" value="1"/>
</dbReference>
<dbReference type="NCBIfam" id="TIGR00231">
    <property type="entry name" value="small_GTP"/>
    <property type="match status" value="1"/>
</dbReference>
<evidence type="ECO:0000256" key="10">
    <source>
        <dbReference type="SAM" id="MobiDB-lite"/>
    </source>
</evidence>
<keyword evidence="3 8" id="KW-0547">Nucleotide-binding</keyword>
<dbReference type="HAMAP" id="MF_00367">
    <property type="entry name" value="GTPase_Era"/>
    <property type="match status" value="1"/>
</dbReference>
<evidence type="ECO:0000256" key="2">
    <source>
        <dbReference type="ARBA" id="ARBA00007921"/>
    </source>
</evidence>
<dbReference type="AlphaFoldDB" id="A0AAP0B8P1"/>